<dbReference type="GO" id="GO:0004519">
    <property type="term" value="F:endonuclease activity"/>
    <property type="evidence" value="ECO:0007669"/>
    <property type="project" value="UniProtKB-KW"/>
</dbReference>
<dbReference type="Pfam" id="PF17917">
    <property type="entry name" value="RT_RNaseH"/>
    <property type="match status" value="1"/>
</dbReference>
<proteinExistence type="predicted"/>
<keyword evidence="1" id="KW-0808">Transferase</keyword>
<evidence type="ECO:0000256" key="3">
    <source>
        <dbReference type="ARBA" id="ARBA00022722"/>
    </source>
</evidence>
<sequence length="59" mass="6828">MVYTSLKLTKPETGHSTTERECLVIVYSFQMYGHYLFGSKVQKANNAIRFCDLIEEHKA</sequence>
<name>A0A915ICX8_ROMCU</name>
<keyword evidence="6" id="KW-0695">RNA-directed DNA polymerase</keyword>
<evidence type="ECO:0000313" key="9">
    <source>
        <dbReference type="WBParaSite" id="nRc.2.0.1.t11076-RA"/>
    </source>
</evidence>
<dbReference type="WBParaSite" id="nRc.2.0.1.t11076-RA">
    <property type="protein sequence ID" value="nRc.2.0.1.t11076-RA"/>
    <property type="gene ID" value="nRc.2.0.1.g11076"/>
</dbReference>
<dbReference type="InterPro" id="IPR041373">
    <property type="entry name" value="RT_RNaseH"/>
</dbReference>
<reference evidence="9" key="1">
    <citation type="submission" date="2022-11" db="UniProtKB">
        <authorList>
            <consortium name="WormBaseParasite"/>
        </authorList>
    </citation>
    <scope>IDENTIFICATION</scope>
</reference>
<keyword evidence="5" id="KW-0378">Hydrolase</keyword>
<evidence type="ECO:0000256" key="1">
    <source>
        <dbReference type="ARBA" id="ARBA00022679"/>
    </source>
</evidence>
<evidence type="ECO:0000259" key="7">
    <source>
        <dbReference type="Pfam" id="PF17917"/>
    </source>
</evidence>
<dbReference type="Proteomes" id="UP000887565">
    <property type="component" value="Unplaced"/>
</dbReference>
<dbReference type="GO" id="GO:0016787">
    <property type="term" value="F:hydrolase activity"/>
    <property type="evidence" value="ECO:0007669"/>
    <property type="project" value="UniProtKB-KW"/>
</dbReference>
<feature type="domain" description="Reverse transcriptase RNase H-like" evidence="7">
    <location>
        <begin position="2"/>
        <end position="41"/>
    </location>
</feature>
<accession>A0A915ICX8</accession>
<dbReference type="GO" id="GO:0003964">
    <property type="term" value="F:RNA-directed DNA polymerase activity"/>
    <property type="evidence" value="ECO:0007669"/>
    <property type="project" value="UniProtKB-KW"/>
</dbReference>
<keyword evidence="3" id="KW-0540">Nuclease</keyword>
<keyword evidence="4" id="KW-0255">Endonuclease</keyword>
<keyword evidence="2" id="KW-0548">Nucleotidyltransferase</keyword>
<keyword evidence="8" id="KW-1185">Reference proteome</keyword>
<dbReference type="AlphaFoldDB" id="A0A915ICX8"/>
<evidence type="ECO:0000256" key="5">
    <source>
        <dbReference type="ARBA" id="ARBA00022801"/>
    </source>
</evidence>
<protein>
    <submittedName>
        <fullName evidence="9">Reverse transcriptase/retrotransposon-derived protein RNase H-like domain-containing protein</fullName>
    </submittedName>
</protein>
<evidence type="ECO:0000256" key="4">
    <source>
        <dbReference type="ARBA" id="ARBA00022759"/>
    </source>
</evidence>
<evidence type="ECO:0000313" key="8">
    <source>
        <dbReference type="Proteomes" id="UP000887565"/>
    </source>
</evidence>
<evidence type="ECO:0000256" key="6">
    <source>
        <dbReference type="ARBA" id="ARBA00022918"/>
    </source>
</evidence>
<organism evidence="8 9">
    <name type="scientific">Romanomermis culicivorax</name>
    <name type="common">Nematode worm</name>
    <dbReference type="NCBI Taxonomy" id="13658"/>
    <lineage>
        <taxon>Eukaryota</taxon>
        <taxon>Metazoa</taxon>
        <taxon>Ecdysozoa</taxon>
        <taxon>Nematoda</taxon>
        <taxon>Enoplea</taxon>
        <taxon>Dorylaimia</taxon>
        <taxon>Mermithida</taxon>
        <taxon>Mermithoidea</taxon>
        <taxon>Mermithidae</taxon>
        <taxon>Romanomermis</taxon>
    </lineage>
</organism>
<evidence type="ECO:0000256" key="2">
    <source>
        <dbReference type="ARBA" id="ARBA00022695"/>
    </source>
</evidence>